<comment type="caution">
    <text evidence="1">The sequence shown here is derived from an EMBL/GenBank/DDBJ whole genome shotgun (WGS) entry which is preliminary data.</text>
</comment>
<organism evidence="1 2">
    <name type="scientific">Brumimicrobium glaciale</name>
    <dbReference type="NCBI Taxonomy" id="200475"/>
    <lineage>
        <taxon>Bacteria</taxon>
        <taxon>Pseudomonadati</taxon>
        <taxon>Bacteroidota</taxon>
        <taxon>Flavobacteriia</taxon>
        <taxon>Flavobacteriales</taxon>
        <taxon>Crocinitomicaceae</taxon>
        <taxon>Brumimicrobium</taxon>
    </lineage>
</organism>
<evidence type="ECO:0000313" key="2">
    <source>
        <dbReference type="Proteomes" id="UP000293952"/>
    </source>
</evidence>
<evidence type="ECO:0000313" key="1">
    <source>
        <dbReference type="EMBL" id="RYM33976.1"/>
    </source>
</evidence>
<dbReference type="RefSeq" id="WP_130093417.1">
    <property type="nucleotide sequence ID" value="NZ_SETE01000003.1"/>
</dbReference>
<sequence>MYRFWIIIVFLLFTINGHSQKKIASLPPALVESSALIKYKCSFLTLNDSGNKAKIFVFNNKGKIKHSCVINNATNIDWEALAYDGETFLYIGDIGNNENKRKDLVIYKVKMKDVLEKNSVEAVKISFSYPEQNRFPPNQPALYYDAEALIVKDNQLMIFTKNRTVPFDGISKVYTLPTKAGTYEAYLNDDLKLLPTNWKEESITDATYFEGELFILTYSKIYKLVWKNGNWIQKKEYLHDSWTQKEGIAVDKKFIYLTDENESGIFTGNYLYKLKK</sequence>
<name>A0A4V1WFQ1_9FLAO</name>
<gene>
    <name evidence="1" type="ORF">ERX46_08395</name>
</gene>
<evidence type="ECO:0008006" key="3">
    <source>
        <dbReference type="Google" id="ProtNLM"/>
    </source>
</evidence>
<reference evidence="1 2" key="1">
    <citation type="submission" date="2019-02" db="EMBL/GenBank/DDBJ databases">
        <title>Genome sequence of the sea-ice species Brumimicrobium glaciale.</title>
        <authorList>
            <person name="Bowman J.P."/>
        </authorList>
    </citation>
    <scope>NUCLEOTIDE SEQUENCE [LARGE SCALE GENOMIC DNA]</scope>
    <source>
        <strain evidence="1 2">IC156</strain>
    </source>
</reference>
<dbReference type="OrthoDB" id="5599486at2"/>
<dbReference type="EMBL" id="SETE01000003">
    <property type="protein sequence ID" value="RYM33976.1"/>
    <property type="molecule type" value="Genomic_DNA"/>
</dbReference>
<dbReference type="AlphaFoldDB" id="A0A4V1WFQ1"/>
<protein>
    <recommendedName>
        <fullName evidence="3">T9SS C-terminal target domain-containing protein</fullName>
    </recommendedName>
</protein>
<proteinExistence type="predicted"/>
<accession>A0A4V1WFQ1</accession>
<dbReference type="Proteomes" id="UP000293952">
    <property type="component" value="Unassembled WGS sequence"/>
</dbReference>
<keyword evidence="2" id="KW-1185">Reference proteome</keyword>